<proteinExistence type="inferred from homology"/>
<protein>
    <recommendedName>
        <fullName evidence="6">S-protein homolog</fullName>
    </recommendedName>
</protein>
<evidence type="ECO:0000256" key="1">
    <source>
        <dbReference type="ARBA" id="ARBA00004613"/>
    </source>
</evidence>
<dbReference type="PANTHER" id="PTHR31232">
    <property type="match status" value="1"/>
</dbReference>
<evidence type="ECO:0000256" key="5">
    <source>
        <dbReference type="ARBA" id="ARBA00022729"/>
    </source>
</evidence>
<keyword evidence="8" id="KW-1185">Reference proteome</keyword>
<dbReference type="Proteomes" id="UP000634136">
    <property type="component" value="Unassembled WGS sequence"/>
</dbReference>
<name>A0A834T2V5_9FABA</name>
<dbReference type="GO" id="GO:0060320">
    <property type="term" value="P:rejection of self pollen"/>
    <property type="evidence" value="ECO:0007669"/>
    <property type="project" value="UniProtKB-KW"/>
</dbReference>
<keyword evidence="5" id="KW-0732">Signal</keyword>
<evidence type="ECO:0000256" key="6">
    <source>
        <dbReference type="RuleBase" id="RU367044"/>
    </source>
</evidence>
<dbReference type="AlphaFoldDB" id="A0A834T2V5"/>
<comment type="subcellular location">
    <subcellularLocation>
        <location evidence="1 6">Secreted</location>
    </subcellularLocation>
</comment>
<evidence type="ECO:0000313" key="7">
    <source>
        <dbReference type="EMBL" id="KAF7815393.1"/>
    </source>
</evidence>
<keyword evidence="4 6" id="KW-0964">Secreted</keyword>
<dbReference type="GO" id="GO:0005576">
    <property type="term" value="C:extracellular region"/>
    <property type="evidence" value="ECO:0007669"/>
    <property type="project" value="UniProtKB-SubCell"/>
</dbReference>
<dbReference type="InterPro" id="IPR010264">
    <property type="entry name" value="Self-incomp_S1"/>
</dbReference>
<keyword evidence="3 6" id="KW-0713">Self-incompatibility</keyword>
<gene>
    <name evidence="7" type="ORF">G2W53_029362</name>
</gene>
<evidence type="ECO:0000256" key="3">
    <source>
        <dbReference type="ARBA" id="ARBA00022471"/>
    </source>
</evidence>
<evidence type="ECO:0000256" key="2">
    <source>
        <dbReference type="ARBA" id="ARBA00005581"/>
    </source>
</evidence>
<accession>A0A834T2V5</accession>
<evidence type="ECO:0000256" key="4">
    <source>
        <dbReference type="ARBA" id="ARBA00022525"/>
    </source>
</evidence>
<comment type="similarity">
    <text evidence="2 6">Belongs to the plant self-incompatibility (S1) protein family.</text>
</comment>
<dbReference type="PANTHER" id="PTHR31232:SF43">
    <property type="entry name" value="S-PROTEIN HOMOLOG 29-RELATED"/>
    <property type="match status" value="1"/>
</dbReference>
<reference evidence="7" key="1">
    <citation type="submission" date="2020-09" db="EMBL/GenBank/DDBJ databases">
        <title>Genome-Enabled Discovery of Anthraquinone Biosynthesis in Senna tora.</title>
        <authorList>
            <person name="Kang S.-H."/>
            <person name="Pandey R.P."/>
            <person name="Lee C.-M."/>
            <person name="Sim J.-S."/>
            <person name="Jeong J.-T."/>
            <person name="Choi B.-S."/>
            <person name="Jung M."/>
            <person name="Ginzburg D."/>
            <person name="Zhao K."/>
            <person name="Won S.Y."/>
            <person name="Oh T.-J."/>
            <person name="Yu Y."/>
            <person name="Kim N.-H."/>
            <person name="Lee O.R."/>
            <person name="Lee T.-H."/>
            <person name="Bashyal P."/>
            <person name="Kim T.-S."/>
            <person name="Lee W.-H."/>
            <person name="Kawkins C."/>
            <person name="Kim C.-K."/>
            <person name="Kim J.S."/>
            <person name="Ahn B.O."/>
            <person name="Rhee S.Y."/>
            <person name="Sohng J.K."/>
        </authorList>
    </citation>
    <scope>NUCLEOTIDE SEQUENCE</scope>
    <source>
        <tissue evidence="7">Leaf</tissue>
    </source>
</reference>
<dbReference type="OrthoDB" id="843380at2759"/>
<sequence length="161" mass="18353">MAPLNKSIIQILLGILVVTAMLPFGKAIKLIPLKVTVQIINNLTQPQDLTLHGKDKHHDLGEHTLKSREMYEFTFRPNFFYKATLYFCGFAWSSDPSLHRFDIYDERRDYCAKCSWKISETSACNYDVTIHERSASSSMNSSHAFTITTGASELTTEKNIK</sequence>
<dbReference type="EMBL" id="JAAIUW010000009">
    <property type="protein sequence ID" value="KAF7815393.1"/>
    <property type="molecule type" value="Genomic_DNA"/>
</dbReference>
<evidence type="ECO:0000313" key="8">
    <source>
        <dbReference type="Proteomes" id="UP000634136"/>
    </source>
</evidence>
<organism evidence="7 8">
    <name type="scientific">Senna tora</name>
    <dbReference type="NCBI Taxonomy" id="362788"/>
    <lineage>
        <taxon>Eukaryota</taxon>
        <taxon>Viridiplantae</taxon>
        <taxon>Streptophyta</taxon>
        <taxon>Embryophyta</taxon>
        <taxon>Tracheophyta</taxon>
        <taxon>Spermatophyta</taxon>
        <taxon>Magnoliopsida</taxon>
        <taxon>eudicotyledons</taxon>
        <taxon>Gunneridae</taxon>
        <taxon>Pentapetalae</taxon>
        <taxon>rosids</taxon>
        <taxon>fabids</taxon>
        <taxon>Fabales</taxon>
        <taxon>Fabaceae</taxon>
        <taxon>Caesalpinioideae</taxon>
        <taxon>Cassia clade</taxon>
        <taxon>Senna</taxon>
    </lineage>
</organism>
<dbReference type="Pfam" id="PF05938">
    <property type="entry name" value="Self-incomp_S1"/>
    <property type="match status" value="1"/>
</dbReference>
<comment type="caution">
    <text evidence="7">The sequence shown here is derived from an EMBL/GenBank/DDBJ whole genome shotgun (WGS) entry which is preliminary data.</text>
</comment>